<reference evidence="2" key="1">
    <citation type="journal article" date="2020" name="Fungal Divers.">
        <title>Resolving the Mortierellaceae phylogeny through synthesis of multi-gene phylogenetics and phylogenomics.</title>
        <authorList>
            <person name="Vandepol N."/>
            <person name="Liber J."/>
            <person name="Desiro A."/>
            <person name="Na H."/>
            <person name="Kennedy M."/>
            <person name="Barry K."/>
            <person name="Grigoriev I.V."/>
            <person name="Miller A.N."/>
            <person name="O'Donnell K."/>
            <person name="Stajich J.E."/>
            <person name="Bonito G."/>
        </authorList>
    </citation>
    <scope>NUCLEOTIDE SEQUENCE</scope>
    <source>
        <strain evidence="2">NRRL 28262</strain>
    </source>
</reference>
<feature type="domain" description="FAD-binding FR-type" evidence="1">
    <location>
        <begin position="380"/>
        <end position="519"/>
    </location>
</feature>
<dbReference type="InterPro" id="IPR017938">
    <property type="entry name" value="Riboflavin_synthase-like_b-brl"/>
</dbReference>
<sequence>MSAEILDSQVALYDRWHSGERKLQDLLQVRENVQNHSSIFRPYLTTQMQDFVPSLNYFFIGTLDEQGRPWVSFLTGRKGFMNSPHIRLLEIKTRLEVGAGQERHHKAAAATAEYRSAPDPLFHNLTKGETLSSGQRKWGGVALDFANRRRNKMNGVLSSDDILKVDEATGELHLLLTVEQTIGNCPKYITIRELDASTPPSTSEPDAASTSQVLDENSWRPLFKGLTPEQTAIVDQADCLFIASRFIDETIADQTSGMDCNHRGGNPGFARVNGNQIVFPDYSGNRFFNTLGNIMNDERVGLLFVNFGAGDTLQVTGRARVLIGNDAQEAYPHAQRVVQVTIEESVLRPRSLPFRMRTKELSPYNPVTPSHQQRGIDKSAVPAEATLAEITVHTNDIRTFRFTTSKPIRYSPGQYAVLDFGKFNTLGYRHMAPDNPHSLNDDYIRTWTISSAPLGLSSSASKEVKYSSPDAWNEASEFALTIKRKRGGAISNLLHSLSLDPDHPFTVPLICTGGSFVLPDPVLSSTLVPKPSKVAMISGGIGSTPFLSMIRGARQVLTETPLDIQWILSATNVEDTLPEALQDLTAPFTEEGVASDRQHRPTVIVTLFLTGHHTPEEASAVETKVASIPGVKVQFGRVDHKKLKAVVPDLKERRLLLCGPEPFMDAVKGHLEVLRIPSQQILTEEFNF</sequence>
<dbReference type="SUPFAM" id="SSF50475">
    <property type="entry name" value="FMN-binding split barrel"/>
    <property type="match status" value="1"/>
</dbReference>
<dbReference type="PANTHER" id="PTHR42815">
    <property type="entry name" value="FAD-BINDING, PUTATIVE (AFU_ORTHOLOGUE AFUA_6G07600)-RELATED"/>
    <property type="match status" value="1"/>
</dbReference>
<dbReference type="Proteomes" id="UP001194580">
    <property type="component" value="Unassembled WGS sequence"/>
</dbReference>
<keyword evidence="3" id="KW-1185">Reference proteome</keyword>
<evidence type="ECO:0000313" key="3">
    <source>
        <dbReference type="Proteomes" id="UP001194580"/>
    </source>
</evidence>
<proteinExistence type="predicted"/>
<dbReference type="Gene3D" id="2.40.30.10">
    <property type="entry name" value="Translation factors"/>
    <property type="match status" value="1"/>
</dbReference>
<dbReference type="InterPro" id="IPR012349">
    <property type="entry name" value="Split_barrel_FMN-bd"/>
</dbReference>
<dbReference type="InterPro" id="IPR017927">
    <property type="entry name" value="FAD-bd_FR_type"/>
</dbReference>
<evidence type="ECO:0000259" key="1">
    <source>
        <dbReference type="PROSITE" id="PS51384"/>
    </source>
</evidence>
<dbReference type="SUPFAM" id="SSF63380">
    <property type="entry name" value="Riboflavin synthase domain-like"/>
    <property type="match status" value="1"/>
</dbReference>
<protein>
    <recommendedName>
        <fullName evidence="1">FAD-binding FR-type domain-containing protein</fullName>
    </recommendedName>
</protein>
<dbReference type="SUPFAM" id="SSF52343">
    <property type="entry name" value="Ferredoxin reductase-like, C-terminal NADP-linked domain"/>
    <property type="match status" value="1"/>
</dbReference>
<dbReference type="PANTHER" id="PTHR42815:SF2">
    <property type="entry name" value="FAD-BINDING, PUTATIVE (AFU_ORTHOLOGUE AFUA_6G07600)-RELATED"/>
    <property type="match status" value="1"/>
</dbReference>
<dbReference type="GO" id="GO:0016491">
    <property type="term" value="F:oxidoreductase activity"/>
    <property type="evidence" value="ECO:0007669"/>
    <property type="project" value="InterPro"/>
</dbReference>
<gene>
    <name evidence="2" type="ORF">BGZ95_008478</name>
</gene>
<dbReference type="Gene3D" id="2.30.110.10">
    <property type="entry name" value="Electron Transport, Fmn-binding Protein, Chain A"/>
    <property type="match status" value="1"/>
</dbReference>
<organism evidence="2 3">
    <name type="scientific">Linnemannia exigua</name>
    <dbReference type="NCBI Taxonomy" id="604196"/>
    <lineage>
        <taxon>Eukaryota</taxon>
        <taxon>Fungi</taxon>
        <taxon>Fungi incertae sedis</taxon>
        <taxon>Mucoromycota</taxon>
        <taxon>Mortierellomycotina</taxon>
        <taxon>Mortierellomycetes</taxon>
        <taxon>Mortierellales</taxon>
        <taxon>Mortierellaceae</taxon>
        <taxon>Linnemannia</taxon>
    </lineage>
</organism>
<evidence type="ECO:0000313" key="2">
    <source>
        <dbReference type="EMBL" id="KAG0275690.1"/>
    </source>
</evidence>
<dbReference type="AlphaFoldDB" id="A0AAD4DE06"/>
<dbReference type="Gene3D" id="3.40.50.80">
    <property type="entry name" value="Nucleotide-binding domain of ferredoxin-NADP reductase (FNR) module"/>
    <property type="match status" value="1"/>
</dbReference>
<dbReference type="EMBL" id="JAAAIL010000448">
    <property type="protein sequence ID" value="KAG0275690.1"/>
    <property type="molecule type" value="Genomic_DNA"/>
</dbReference>
<dbReference type="InterPro" id="IPR039261">
    <property type="entry name" value="FNR_nucleotide-bd"/>
</dbReference>
<name>A0AAD4DE06_9FUNG</name>
<accession>A0AAD4DE06</accession>
<dbReference type="PROSITE" id="PS51384">
    <property type="entry name" value="FAD_FR"/>
    <property type="match status" value="1"/>
</dbReference>
<comment type="caution">
    <text evidence="2">The sequence shown here is derived from an EMBL/GenBank/DDBJ whole genome shotgun (WGS) entry which is preliminary data.</text>
</comment>